<gene>
    <name evidence="2" type="ORF">LVJ94_28080</name>
</gene>
<dbReference type="Proteomes" id="UP001374803">
    <property type="component" value="Chromosome"/>
</dbReference>
<name>A0ABZ2KQ24_9BACT</name>
<organism evidence="2 3">
    <name type="scientific">Pendulispora rubella</name>
    <dbReference type="NCBI Taxonomy" id="2741070"/>
    <lineage>
        <taxon>Bacteria</taxon>
        <taxon>Pseudomonadati</taxon>
        <taxon>Myxococcota</taxon>
        <taxon>Myxococcia</taxon>
        <taxon>Myxococcales</taxon>
        <taxon>Sorangiineae</taxon>
        <taxon>Pendulisporaceae</taxon>
        <taxon>Pendulispora</taxon>
    </lineage>
</organism>
<keyword evidence="3" id="KW-1185">Reference proteome</keyword>
<proteinExistence type="predicted"/>
<keyword evidence="1" id="KW-0472">Membrane</keyword>
<sequence>MAAGHKADMMRDGTNAAPWTALEEFTEERVSLSVHDASRLAWNVTVPVPKSGRLEYELNVELEVPTNLVGSFEPWGALQSYARLDGADERGTQQHGGPLAADFQRSSPEAFRREIMGVSFKLARARNGFVRHCTLVRSRAEDADHVQSLILWISAACGALAQARAGMLACGCKREERDNEHALADEFLSVQLWSVLTDCARALFDTQRALVARSEASAAELDAVEERLSGALQEEIAYRKEAKFPHAEPADALELERLVSRLRWLKKHFERVLFLEVESYRVANRLGSWFSAAAAMLAYLWFFFWQLALERHPFPGAIGSGVLVFALLTAVVYASRERLKEAGRNWLEGRAQSMFAQRVTRYRLPPPAARPRGPIVGAARESFSQSAARRPDPVSPESEAGLDVTVLRFSHRGFVTRLEAAEGAAQVRLVFRLDLSPLLPRLHDAVRGFASPNGGTGRIVILDVPRNYELPVRADLRFEDTHEDIARSLVLNKNGLCRIEEAAA</sequence>
<evidence type="ECO:0000313" key="3">
    <source>
        <dbReference type="Proteomes" id="UP001374803"/>
    </source>
</evidence>
<accession>A0ABZ2KQ24</accession>
<dbReference type="EMBL" id="CP089983">
    <property type="protein sequence ID" value="WXB00772.1"/>
    <property type="molecule type" value="Genomic_DNA"/>
</dbReference>
<evidence type="ECO:0000313" key="2">
    <source>
        <dbReference type="EMBL" id="WXB00772.1"/>
    </source>
</evidence>
<keyword evidence="1" id="KW-1133">Transmembrane helix</keyword>
<reference evidence="2" key="1">
    <citation type="submission" date="2021-12" db="EMBL/GenBank/DDBJ databases">
        <title>Discovery of the Pendulisporaceae a myxobacterial family with distinct sporulation behavior and unique specialized metabolism.</title>
        <authorList>
            <person name="Garcia R."/>
            <person name="Popoff A."/>
            <person name="Bader C.D."/>
            <person name="Loehr J."/>
            <person name="Walesch S."/>
            <person name="Walt C."/>
            <person name="Boldt J."/>
            <person name="Bunk B."/>
            <person name="Haeckl F.J.F.P.J."/>
            <person name="Gunesch A.P."/>
            <person name="Birkelbach J."/>
            <person name="Nuebel U."/>
            <person name="Pietschmann T."/>
            <person name="Bach T."/>
            <person name="Mueller R."/>
        </authorList>
    </citation>
    <scope>NUCLEOTIDE SEQUENCE</scope>
    <source>
        <strain evidence="2">MSr11367</strain>
    </source>
</reference>
<feature type="transmembrane region" description="Helical" evidence="1">
    <location>
        <begin position="314"/>
        <end position="334"/>
    </location>
</feature>
<evidence type="ECO:0000256" key="1">
    <source>
        <dbReference type="SAM" id="Phobius"/>
    </source>
</evidence>
<protein>
    <submittedName>
        <fullName evidence="2">Uncharacterized protein</fullName>
    </submittedName>
</protein>
<keyword evidence="1" id="KW-0812">Transmembrane</keyword>
<feature type="transmembrane region" description="Helical" evidence="1">
    <location>
        <begin position="289"/>
        <end position="308"/>
    </location>
</feature>
<dbReference type="RefSeq" id="WP_394830373.1">
    <property type="nucleotide sequence ID" value="NZ_CP089929.1"/>
</dbReference>